<organism evidence="1 2">
    <name type="scientific">Leminorella richardii</name>
    <dbReference type="NCBI Taxonomy" id="158841"/>
    <lineage>
        <taxon>Bacteria</taxon>
        <taxon>Pseudomonadati</taxon>
        <taxon>Pseudomonadota</taxon>
        <taxon>Gammaproteobacteria</taxon>
        <taxon>Enterobacterales</taxon>
        <taxon>Budviciaceae</taxon>
        <taxon>Leminorella</taxon>
    </lineage>
</organism>
<accession>A0A2X4VF92</accession>
<dbReference type="OrthoDB" id="9796641at2"/>
<gene>
    <name evidence="1" type="ORF">NCTC12151_03340</name>
</gene>
<dbReference type="EMBL" id="LS483470">
    <property type="protein sequence ID" value="SQI43970.1"/>
    <property type="molecule type" value="Genomic_DNA"/>
</dbReference>
<name>A0A2X4VF92_9GAMM</name>
<evidence type="ECO:0000313" key="1">
    <source>
        <dbReference type="EMBL" id="SQI43970.1"/>
    </source>
</evidence>
<evidence type="ECO:0000313" key="2">
    <source>
        <dbReference type="Proteomes" id="UP000249005"/>
    </source>
</evidence>
<dbReference type="AlphaFoldDB" id="A0A2X4VF92"/>
<keyword evidence="2" id="KW-1185">Reference proteome</keyword>
<dbReference type="Proteomes" id="UP000249005">
    <property type="component" value="Chromosome 1"/>
</dbReference>
<dbReference type="RefSeq" id="WP_111741634.1">
    <property type="nucleotide sequence ID" value="NZ_LR698987.1"/>
</dbReference>
<protein>
    <submittedName>
        <fullName evidence="1">Uncharacterized protein</fullName>
    </submittedName>
</protein>
<dbReference type="KEGG" id="lri:NCTC12151_03340"/>
<sequence length="67" mass="7690">MPKLKPETFFPTDKEETKIREAVAFDPDTVLLEDPAIKLVPLKEVIKSRLLSKKRPQPKPEPLNQPI</sequence>
<reference evidence="1 2" key="1">
    <citation type="submission" date="2018-06" db="EMBL/GenBank/DDBJ databases">
        <authorList>
            <consortium name="Pathogen Informatics"/>
            <person name="Doyle S."/>
        </authorList>
    </citation>
    <scope>NUCLEOTIDE SEQUENCE [LARGE SCALE GENOMIC DNA]</scope>
    <source>
        <strain evidence="1 2">NCTC12151</strain>
    </source>
</reference>
<proteinExistence type="predicted"/>